<accession>A0A172TES8</accession>
<name>A0A172TES8_9BACL</name>
<evidence type="ECO:0000313" key="2">
    <source>
        <dbReference type="Proteomes" id="UP000076927"/>
    </source>
</evidence>
<dbReference type="Pfam" id="PF08892">
    <property type="entry name" value="YqcI_YcgG"/>
    <property type="match status" value="1"/>
</dbReference>
<sequence>MSNLYTKSWLDANLTERPLWQQDAFTQFGAMIADPDQSYPCVPGRQGFLTDQLRFGFAGDPRSESSTEEVAELLVQYGECSRETGKYASLVIFFDTPYELRADSTVEQYEELFWSFLNRLTQLDTKPWPEHISKDPSDPTWEFCYDGHPYFSFCATPAHIIRKSRSFSYFMMAFQPRWVFEHINDSTPFGRNMKKVIRSKLQAYDGIPVHPALKWYGQEDNQEWKQYFLRDDETSPSKCPYTAMKNKLKSLGLSFHK</sequence>
<protein>
    <recommendedName>
        <fullName evidence="3">YqcI/YcgG family protein</fullName>
    </recommendedName>
</protein>
<proteinExistence type="predicted"/>
<reference evidence="1 2" key="1">
    <citation type="submission" date="2015-01" db="EMBL/GenBank/DDBJ databases">
        <title>Paenibacillus swuensis/DY6/whole genome sequencing.</title>
        <authorList>
            <person name="Kim M.K."/>
            <person name="Srinivasan S."/>
            <person name="Lee J.-J."/>
        </authorList>
    </citation>
    <scope>NUCLEOTIDE SEQUENCE [LARGE SCALE GENOMIC DNA]</scope>
    <source>
        <strain evidence="1 2">DY6</strain>
    </source>
</reference>
<dbReference type="PANTHER" id="PTHR40045:SF1">
    <property type="entry name" value="YQCI_YCGG FAMILY PROTEIN"/>
    <property type="match status" value="1"/>
</dbReference>
<evidence type="ECO:0008006" key="3">
    <source>
        <dbReference type="Google" id="ProtNLM"/>
    </source>
</evidence>
<gene>
    <name evidence="1" type="ORF">SY83_01925</name>
</gene>
<dbReference type="AlphaFoldDB" id="A0A172TES8"/>
<dbReference type="InterPro" id="IPR014988">
    <property type="entry name" value="Uncharacterised_YqcI/YcgG"/>
</dbReference>
<dbReference type="Proteomes" id="UP000076927">
    <property type="component" value="Chromosome"/>
</dbReference>
<keyword evidence="2" id="KW-1185">Reference proteome</keyword>
<dbReference type="STRING" id="1178515.SY83_01925"/>
<dbReference type="RefSeq" id="WP_068603753.1">
    <property type="nucleotide sequence ID" value="NZ_CP011388.1"/>
</dbReference>
<organism evidence="1 2">
    <name type="scientific">Paenibacillus swuensis</name>
    <dbReference type="NCBI Taxonomy" id="1178515"/>
    <lineage>
        <taxon>Bacteria</taxon>
        <taxon>Bacillati</taxon>
        <taxon>Bacillota</taxon>
        <taxon>Bacilli</taxon>
        <taxon>Bacillales</taxon>
        <taxon>Paenibacillaceae</taxon>
        <taxon>Paenibacillus</taxon>
    </lineage>
</organism>
<dbReference type="KEGG" id="pswu:SY83_01925"/>
<dbReference type="EMBL" id="CP011388">
    <property type="protein sequence ID" value="ANE45293.1"/>
    <property type="molecule type" value="Genomic_DNA"/>
</dbReference>
<dbReference type="PATRIC" id="fig|1178515.4.peg.363"/>
<dbReference type="OrthoDB" id="112290at2"/>
<dbReference type="PANTHER" id="PTHR40045">
    <property type="entry name" value="YCGG FAMILY PROTEIN"/>
    <property type="match status" value="1"/>
</dbReference>
<evidence type="ECO:0000313" key="1">
    <source>
        <dbReference type="EMBL" id="ANE45293.1"/>
    </source>
</evidence>